<sequence>MNKLKLYQNQELDKLRELGDPLGDQVVLFLFEHPNWIDVFNSWSEFPRSEEIGRLPELFSYYLRSFKVLPDWLDEKKVTLAQEFFQKEGNLYLSMLGFYSLPYCYAFADGAQVLVRSKRITDEIGMRLSETALFLLDSFRPGTFLGDDRCMLTLAKVRLIHAFSRLFVQKYSKDWNETWGLPINQEDMLGTNLAFSLLVMRGLEKLGRYPGKQIAEAVLHYWKVIGWYLGISVDFWPETAKEAFELERIIRKRHLKSSEAGHILIQALLDYYKNTIHDPALADRAEALVAYFVGNEAAEALGISDNLVLPKEVYGLLLEFSFFRQYGAGSSYDKIRRIFMEQSKIQFGRIPELKLPTRKRS</sequence>
<dbReference type="InterPro" id="IPR018713">
    <property type="entry name" value="MPAB/Lcp_cat_dom"/>
</dbReference>
<dbReference type="EMBL" id="SGXG01000001">
    <property type="protein sequence ID" value="RZS97118.1"/>
    <property type="molecule type" value="Genomic_DNA"/>
</dbReference>
<evidence type="ECO:0000259" key="1">
    <source>
        <dbReference type="Pfam" id="PF09995"/>
    </source>
</evidence>
<dbReference type="InterPro" id="IPR037473">
    <property type="entry name" value="Lcp-like"/>
</dbReference>
<dbReference type="PANTHER" id="PTHR37539:SF1">
    <property type="entry name" value="ER-BOUND OXYGENASE MPAB_MPAB'_RUBBER OXYGENASE CATALYTIC DOMAIN-CONTAINING PROTEIN"/>
    <property type="match status" value="1"/>
</dbReference>
<name>A0A4Q7PBP1_9BACT</name>
<dbReference type="Proteomes" id="UP000292209">
    <property type="component" value="Unassembled WGS sequence"/>
</dbReference>
<dbReference type="GO" id="GO:0016491">
    <property type="term" value="F:oxidoreductase activity"/>
    <property type="evidence" value="ECO:0007669"/>
    <property type="project" value="InterPro"/>
</dbReference>
<dbReference type="Pfam" id="PF09995">
    <property type="entry name" value="MPAB_Lcp_cat"/>
    <property type="match status" value="1"/>
</dbReference>
<reference evidence="2 3" key="1">
    <citation type="submission" date="2019-02" db="EMBL/GenBank/DDBJ databases">
        <title>Genomic Encyclopedia of Archaeal and Bacterial Type Strains, Phase II (KMG-II): from individual species to whole genera.</title>
        <authorList>
            <person name="Goeker M."/>
        </authorList>
    </citation>
    <scope>NUCLEOTIDE SEQUENCE [LARGE SCALE GENOMIC DNA]</scope>
    <source>
        <strain evidence="2 3">DSM 21411</strain>
    </source>
</reference>
<evidence type="ECO:0000313" key="2">
    <source>
        <dbReference type="EMBL" id="RZS97118.1"/>
    </source>
</evidence>
<dbReference type="PANTHER" id="PTHR37539">
    <property type="entry name" value="SECRETED PROTEIN-RELATED"/>
    <property type="match status" value="1"/>
</dbReference>
<accession>A0A4Q7PBP1</accession>
<dbReference type="RefSeq" id="WP_130275936.1">
    <property type="nucleotide sequence ID" value="NZ_SGXG01000001.1"/>
</dbReference>
<comment type="caution">
    <text evidence="2">The sequence shown here is derived from an EMBL/GenBank/DDBJ whole genome shotgun (WGS) entry which is preliminary data.</text>
</comment>
<proteinExistence type="predicted"/>
<keyword evidence="3" id="KW-1185">Reference proteome</keyword>
<protein>
    <submittedName>
        <fullName evidence="2">Uncharacterized protein DUF2236</fullName>
    </submittedName>
</protein>
<dbReference type="AlphaFoldDB" id="A0A4Q7PBP1"/>
<dbReference type="OrthoDB" id="6072815at2"/>
<feature type="domain" description="ER-bound oxygenase mpaB/mpaB'/Rubber oxygenase catalytic" evidence="1">
    <location>
        <begin position="116"/>
        <end position="304"/>
    </location>
</feature>
<organism evidence="2 3">
    <name type="scientific">Cecembia calidifontis</name>
    <dbReference type="NCBI Taxonomy" id="1187080"/>
    <lineage>
        <taxon>Bacteria</taxon>
        <taxon>Pseudomonadati</taxon>
        <taxon>Bacteroidota</taxon>
        <taxon>Cytophagia</taxon>
        <taxon>Cytophagales</taxon>
        <taxon>Cyclobacteriaceae</taxon>
        <taxon>Cecembia</taxon>
    </lineage>
</organism>
<evidence type="ECO:0000313" key="3">
    <source>
        <dbReference type="Proteomes" id="UP000292209"/>
    </source>
</evidence>
<gene>
    <name evidence="2" type="ORF">BC751_2715</name>
</gene>